<reference evidence="2 3" key="1">
    <citation type="journal article" date="2016" name="Proc. Natl. Acad. Sci. U.S.A.">
        <title>Comparative genomics of biotechnologically important yeasts.</title>
        <authorList>
            <person name="Riley R."/>
            <person name="Haridas S."/>
            <person name="Wolfe K.H."/>
            <person name="Lopes M.R."/>
            <person name="Hittinger C.T."/>
            <person name="Goeker M."/>
            <person name="Salamov A.A."/>
            <person name="Wisecaver J.H."/>
            <person name="Long T.M."/>
            <person name="Calvey C.H."/>
            <person name="Aerts A.L."/>
            <person name="Barry K.W."/>
            <person name="Choi C."/>
            <person name="Clum A."/>
            <person name="Coughlan A.Y."/>
            <person name="Deshpande S."/>
            <person name="Douglass A.P."/>
            <person name="Hanson S.J."/>
            <person name="Klenk H.-P."/>
            <person name="LaButti K.M."/>
            <person name="Lapidus A."/>
            <person name="Lindquist E.A."/>
            <person name="Lipzen A.M."/>
            <person name="Meier-Kolthoff J.P."/>
            <person name="Ohm R.A."/>
            <person name="Otillar R.P."/>
            <person name="Pangilinan J.L."/>
            <person name="Peng Y."/>
            <person name="Rokas A."/>
            <person name="Rosa C.A."/>
            <person name="Scheuner C."/>
            <person name="Sibirny A.A."/>
            <person name="Slot J.C."/>
            <person name="Stielow J.B."/>
            <person name="Sun H."/>
            <person name="Kurtzman C.P."/>
            <person name="Blackwell M."/>
            <person name="Grigoriev I.V."/>
            <person name="Jeffries T.W."/>
        </authorList>
    </citation>
    <scope>NUCLEOTIDE SEQUENCE [LARGE SCALE GENOMIC DNA]</scope>
    <source>
        <strain evidence="2 3">NRRL Y-2026</strain>
    </source>
</reference>
<protein>
    <recommendedName>
        <fullName evidence="4">Transmembrane protein</fullName>
    </recommendedName>
</protein>
<feature type="transmembrane region" description="Helical" evidence="1">
    <location>
        <begin position="136"/>
        <end position="158"/>
    </location>
</feature>
<keyword evidence="3" id="KW-1185">Reference proteome</keyword>
<sequence>MSRPHTWPAVAEPPFHLIYILFPPIYRLPTPPPPFFSHSSHGTCSGSTCSPQPACMCPKTLHSVPTSSLLVRPHMPGDPHSGSDGPIGAKSRILALGHTLFTFDFFFPLTLTHPTVTIIGSFEKSEASDLLLAGDVWSWNVCALMGFCGCFWLESCYFIKCIVNIGRSHWFLACWLLFFVLAFVKSWDHLFSPLLSTSHSSYSRFRKKEFLKRYPSNPYVLE</sequence>
<dbReference type="EMBL" id="KV454004">
    <property type="protein sequence ID" value="ODQ45936.1"/>
    <property type="molecule type" value="Genomic_DNA"/>
</dbReference>
<evidence type="ECO:0008006" key="4">
    <source>
        <dbReference type="Google" id="ProtNLM"/>
    </source>
</evidence>
<dbReference type="AlphaFoldDB" id="A0A1E3NIP5"/>
<name>A0A1E3NIP5_9ASCO</name>
<keyword evidence="1" id="KW-0812">Transmembrane</keyword>
<evidence type="ECO:0000256" key="1">
    <source>
        <dbReference type="SAM" id="Phobius"/>
    </source>
</evidence>
<feature type="transmembrane region" description="Helical" evidence="1">
    <location>
        <begin position="170"/>
        <end position="187"/>
    </location>
</feature>
<dbReference type="GeneID" id="30177191"/>
<feature type="transmembrane region" description="Helical" evidence="1">
    <location>
        <begin position="93"/>
        <end position="116"/>
    </location>
</feature>
<dbReference type="Proteomes" id="UP000094455">
    <property type="component" value="Unassembled WGS sequence"/>
</dbReference>
<proteinExistence type="predicted"/>
<keyword evidence="1" id="KW-0472">Membrane</keyword>
<evidence type="ECO:0000313" key="3">
    <source>
        <dbReference type="Proteomes" id="UP000094455"/>
    </source>
</evidence>
<evidence type="ECO:0000313" key="2">
    <source>
        <dbReference type="EMBL" id="ODQ45936.1"/>
    </source>
</evidence>
<organism evidence="2 3">
    <name type="scientific">Pichia membranifaciens NRRL Y-2026</name>
    <dbReference type="NCBI Taxonomy" id="763406"/>
    <lineage>
        <taxon>Eukaryota</taxon>
        <taxon>Fungi</taxon>
        <taxon>Dikarya</taxon>
        <taxon>Ascomycota</taxon>
        <taxon>Saccharomycotina</taxon>
        <taxon>Pichiomycetes</taxon>
        <taxon>Pichiales</taxon>
        <taxon>Pichiaceae</taxon>
        <taxon>Pichia</taxon>
    </lineage>
</organism>
<keyword evidence="1" id="KW-1133">Transmembrane helix</keyword>
<dbReference type="RefSeq" id="XP_019017049.1">
    <property type="nucleotide sequence ID" value="XM_019160504.1"/>
</dbReference>
<gene>
    <name evidence="2" type="ORF">PICMEDRAFT_147381</name>
</gene>
<accession>A0A1E3NIP5</accession>